<proteinExistence type="predicted"/>
<dbReference type="Proteomes" id="UP001496720">
    <property type="component" value="Unassembled WGS sequence"/>
</dbReference>
<keyword evidence="4" id="KW-1185">Reference proteome</keyword>
<evidence type="ECO:0000313" key="4">
    <source>
        <dbReference type="Proteomes" id="UP001496720"/>
    </source>
</evidence>
<feature type="region of interest" description="Disordered" evidence="1">
    <location>
        <begin position="331"/>
        <end position="350"/>
    </location>
</feature>
<dbReference type="Pfam" id="PF11271">
    <property type="entry name" value="PorA"/>
    <property type="match status" value="1"/>
</dbReference>
<keyword evidence="2" id="KW-0812">Transmembrane</keyword>
<protein>
    <submittedName>
        <fullName evidence="3">Porin PorA family protein</fullName>
    </submittedName>
</protein>
<sequence>MAARRSTVLLVTLAAVLVAAAAVLRFVVAPNATKLPADADQTVHYSGRATVLDSEALRNGDTAHALVSDVPVTADRRVRVVSTHGGTAVLEDTMTVRVGEQTLPSSKTYAVDRESRRGTSPPAGTIVEPSLGALSSAFPPDAARDDSYTYYDATTRSIVPVRFTGTAEREDRAVNVYEIEVSAPVKDPEVLKPLPAALPKRLLAALVPSLGSDARARLTPGAIAALPDPVPLASTGRSTLVAQIDRQTGIAVDQKVDREIVATTTVAGEPTALLPVSALSFAVTPKSVRVLGDTAASAGLLLTLLTDVAPLVLAVVALVLLLLPFRPRRRRSPDAPALRTTAPESGRPVG</sequence>
<feature type="transmembrane region" description="Helical" evidence="2">
    <location>
        <begin position="298"/>
        <end position="323"/>
    </location>
</feature>
<evidence type="ECO:0000256" key="1">
    <source>
        <dbReference type="SAM" id="MobiDB-lite"/>
    </source>
</evidence>
<keyword evidence="2" id="KW-1133">Transmembrane helix</keyword>
<accession>A0ABV1T696</accession>
<dbReference type="RefSeq" id="WP_352150646.1">
    <property type="nucleotide sequence ID" value="NZ_JBEOZY010000073.1"/>
</dbReference>
<evidence type="ECO:0000256" key="2">
    <source>
        <dbReference type="SAM" id="Phobius"/>
    </source>
</evidence>
<keyword evidence="2" id="KW-0472">Membrane</keyword>
<dbReference type="InterPro" id="IPR021424">
    <property type="entry name" value="PorA"/>
</dbReference>
<reference evidence="3 4" key="1">
    <citation type="submission" date="2024-06" db="EMBL/GenBank/DDBJ databases">
        <title>The Natural Products Discovery Center: Release of the First 8490 Sequenced Strains for Exploring Actinobacteria Biosynthetic Diversity.</title>
        <authorList>
            <person name="Kalkreuter E."/>
            <person name="Kautsar S.A."/>
            <person name="Yang D."/>
            <person name="Bader C.D."/>
            <person name="Teijaro C.N."/>
            <person name="Fluegel L."/>
            <person name="Davis C.M."/>
            <person name="Simpson J.R."/>
            <person name="Lauterbach L."/>
            <person name="Steele A.D."/>
            <person name="Gui C."/>
            <person name="Meng S."/>
            <person name="Li G."/>
            <person name="Viehrig K."/>
            <person name="Ye F."/>
            <person name="Su P."/>
            <person name="Kiefer A.F."/>
            <person name="Nichols A."/>
            <person name="Cepeda A.J."/>
            <person name="Yan W."/>
            <person name="Fan B."/>
            <person name="Jiang Y."/>
            <person name="Adhikari A."/>
            <person name="Zheng C.-J."/>
            <person name="Schuster L."/>
            <person name="Cowan T.M."/>
            <person name="Smanski M.J."/>
            <person name="Chevrette M.G."/>
            <person name="De Carvalho L.P.S."/>
            <person name="Shen B."/>
        </authorList>
    </citation>
    <scope>NUCLEOTIDE SEQUENCE [LARGE SCALE GENOMIC DNA]</scope>
    <source>
        <strain evidence="3 4">NPDC001615</strain>
    </source>
</reference>
<organism evidence="3 4">
    <name type="scientific">Streptomyces violaceorubidus</name>
    <dbReference type="NCBI Taxonomy" id="284042"/>
    <lineage>
        <taxon>Bacteria</taxon>
        <taxon>Bacillati</taxon>
        <taxon>Actinomycetota</taxon>
        <taxon>Actinomycetes</taxon>
        <taxon>Kitasatosporales</taxon>
        <taxon>Streptomycetaceae</taxon>
        <taxon>Streptomyces</taxon>
    </lineage>
</organism>
<evidence type="ECO:0000313" key="3">
    <source>
        <dbReference type="EMBL" id="MER6169502.1"/>
    </source>
</evidence>
<name>A0ABV1T696_9ACTN</name>
<gene>
    <name evidence="3" type="ORF">ABT188_34030</name>
</gene>
<comment type="caution">
    <text evidence="3">The sequence shown here is derived from an EMBL/GenBank/DDBJ whole genome shotgun (WGS) entry which is preliminary data.</text>
</comment>
<dbReference type="EMBL" id="JBEOZY010000073">
    <property type="protein sequence ID" value="MER6169502.1"/>
    <property type="molecule type" value="Genomic_DNA"/>
</dbReference>